<dbReference type="AlphaFoldDB" id="A0AAU9IRJ2"/>
<proteinExistence type="predicted"/>
<feature type="transmembrane region" description="Helical" evidence="1">
    <location>
        <begin position="6"/>
        <end position="28"/>
    </location>
</feature>
<feature type="transmembrane region" description="Helical" evidence="1">
    <location>
        <begin position="211"/>
        <end position="230"/>
    </location>
</feature>
<evidence type="ECO:0000256" key="1">
    <source>
        <dbReference type="SAM" id="Phobius"/>
    </source>
</evidence>
<sequence length="416" mass="49958">METVRFVSIIWLCLEALIYIPVGILLMFRSSKVPIKNMSPCLVHLSHWGNYIETNVYLFALYFSHDCHPDNDESYLQYIYQTLSVLSRYCLFLSYVLRGYRVYFIFHLDKNWDKNDSKDQHFRNNIHRTHQEWLLKVFCYLMLPFIVIALLNLVPQIHEYYPSSYCNARGQDIDLYTLMAYVITSFFEELIFIFLVYFLRNVNDDFQMQKELTFVCFLWFVGGFFTINSLDTKYTVYIKNAWRWAFLIRDNVAMIATSLFPLFRTFHKEDFSESLTIEMLQSLDLILRCRVTLDAFEQAITEYPDDDKGPEFIHLWLKCEYYNHIPSDETEKEIKKQAMELNIPDRESVRVIQAHTYSTLLNQYYPMFINSHMFTYLEQSITRQQIYQNRIMATDKMINSRRIESEMQDTISQLHS</sequence>
<reference evidence="2" key="1">
    <citation type="submission" date="2021-09" db="EMBL/GenBank/DDBJ databases">
        <authorList>
            <consortium name="AG Swart"/>
            <person name="Singh M."/>
            <person name="Singh A."/>
            <person name="Seah K."/>
            <person name="Emmerich C."/>
        </authorList>
    </citation>
    <scope>NUCLEOTIDE SEQUENCE</scope>
    <source>
        <strain evidence="2">ATCC30299</strain>
    </source>
</reference>
<keyword evidence="1" id="KW-1133">Transmembrane helix</keyword>
<dbReference type="SUPFAM" id="SSF48097">
    <property type="entry name" value="Regulator of G-protein signaling, RGS"/>
    <property type="match status" value="1"/>
</dbReference>
<evidence type="ECO:0000313" key="2">
    <source>
        <dbReference type="EMBL" id="CAG9313830.1"/>
    </source>
</evidence>
<keyword evidence="1" id="KW-0472">Membrane</keyword>
<dbReference type="InterPro" id="IPR036305">
    <property type="entry name" value="RGS_sf"/>
</dbReference>
<dbReference type="Proteomes" id="UP001162131">
    <property type="component" value="Unassembled WGS sequence"/>
</dbReference>
<evidence type="ECO:0000313" key="3">
    <source>
        <dbReference type="Proteomes" id="UP001162131"/>
    </source>
</evidence>
<gene>
    <name evidence="2" type="ORF">BSTOLATCC_MIC9634</name>
</gene>
<evidence type="ECO:0008006" key="4">
    <source>
        <dbReference type="Google" id="ProtNLM"/>
    </source>
</evidence>
<keyword evidence="3" id="KW-1185">Reference proteome</keyword>
<comment type="caution">
    <text evidence="2">The sequence shown here is derived from an EMBL/GenBank/DDBJ whole genome shotgun (WGS) entry which is preliminary data.</text>
</comment>
<keyword evidence="1" id="KW-0812">Transmembrane</keyword>
<dbReference type="EMBL" id="CAJZBQ010000011">
    <property type="protein sequence ID" value="CAG9313830.1"/>
    <property type="molecule type" value="Genomic_DNA"/>
</dbReference>
<accession>A0AAU9IRJ2</accession>
<feature type="transmembrane region" description="Helical" evidence="1">
    <location>
        <begin position="175"/>
        <end position="199"/>
    </location>
</feature>
<protein>
    <recommendedName>
        <fullName evidence="4">RGS domain-containing protein</fullName>
    </recommendedName>
</protein>
<name>A0AAU9IRJ2_9CILI</name>
<organism evidence="2 3">
    <name type="scientific">Blepharisma stoltei</name>
    <dbReference type="NCBI Taxonomy" id="1481888"/>
    <lineage>
        <taxon>Eukaryota</taxon>
        <taxon>Sar</taxon>
        <taxon>Alveolata</taxon>
        <taxon>Ciliophora</taxon>
        <taxon>Postciliodesmatophora</taxon>
        <taxon>Heterotrichea</taxon>
        <taxon>Heterotrichida</taxon>
        <taxon>Blepharismidae</taxon>
        <taxon>Blepharisma</taxon>
    </lineage>
</organism>
<feature type="transmembrane region" description="Helical" evidence="1">
    <location>
        <begin position="133"/>
        <end position="155"/>
    </location>
</feature>